<dbReference type="PANTHER" id="PTHR31299">
    <property type="entry name" value="ESTERASE, PUTATIVE (AFU_ORTHOLOGUE AFUA_1G05850)-RELATED"/>
    <property type="match status" value="1"/>
</dbReference>
<organism evidence="1 2">
    <name type="scientific">Actinocatenispora thailandica</name>
    <dbReference type="NCBI Taxonomy" id="227318"/>
    <lineage>
        <taxon>Bacteria</taxon>
        <taxon>Bacillati</taxon>
        <taxon>Actinomycetota</taxon>
        <taxon>Actinomycetes</taxon>
        <taxon>Micromonosporales</taxon>
        <taxon>Micromonosporaceae</taxon>
        <taxon>Actinocatenispora</taxon>
    </lineage>
</organism>
<dbReference type="AlphaFoldDB" id="A0A7R7DLX1"/>
<dbReference type="Gene3D" id="1.20.1440.30">
    <property type="entry name" value="Biosynthetic Protein domain"/>
    <property type="match status" value="1"/>
</dbReference>
<dbReference type="SUPFAM" id="SSF159501">
    <property type="entry name" value="EreA/ChaN-like"/>
    <property type="match status" value="1"/>
</dbReference>
<gene>
    <name evidence="1" type="ORF">Athai_14530</name>
</gene>
<keyword evidence="2" id="KW-1185">Reference proteome</keyword>
<evidence type="ECO:0008006" key="3">
    <source>
        <dbReference type="Google" id="ProtNLM"/>
    </source>
</evidence>
<sequence>MSTSFADWVRQYAMRADTIDPDAPLDDLEPLRELIGDARVVGIGESAHHVAEFYRVRHRVNRFLVERCGFDTYVFEAPLTEADALDAWVAGAPGPRPKLPGMGLDRCDEFDAHMSWLRRYNADAPARRGRFAGAVPGSGGGMPLPELTAIAEYLRAADPDALPLAEQVLTAIGAPARGGDSPATDEPVPMRWLAGMSRDPARRDAVSAAIGRLLGRMETMRRPDPGYARALARLRCTWYLDQFHRDSAGLGLALGTTSLDAAMAEWVLHLLAADPSARVVLGLHNVHLRRTPIAHDGPSGLLPAGYHLARELGERYVAIALTGGGGTVAAGRMDPALPAGIEFVAQPAPPVPDDCMEAAFGGAGAPLTVADLRAARHAVGDTEAYRLMRMEHEFAGVPVFDAFDAIAYLPRTSCTDHVTGTR</sequence>
<dbReference type="Proteomes" id="UP000611640">
    <property type="component" value="Chromosome"/>
</dbReference>
<evidence type="ECO:0000313" key="2">
    <source>
        <dbReference type="Proteomes" id="UP000611640"/>
    </source>
</evidence>
<dbReference type="GO" id="GO:0046677">
    <property type="term" value="P:response to antibiotic"/>
    <property type="evidence" value="ECO:0007669"/>
    <property type="project" value="InterPro"/>
</dbReference>
<proteinExistence type="predicted"/>
<dbReference type="CDD" id="cd14728">
    <property type="entry name" value="Ere-like"/>
    <property type="match status" value="1"/>
</dbReference>
<accession>A0A7R7DLX1</accession>
<reference evidence="1 2" key="1">
    <citation type="submission" date="2020-08" db="EMBL/GenBank/DDBJ databases">
        <title>Whole genome shotgun sequence of Actinocatenispora thailandica NBRC 105041.</title>
        <authorList>
            <person name="Komaki H."/>
            <person name="Tamura T."/>
        </authorList>
    </citation>
    <scope>NUCLEOTIDE SEQUENCE [LARGE SCALE GENOMIC DNA]</scope>
    <source>
        <strain evidence="1 2">NBRC 105041</strain>
    </source>
</reference>
<dbReference type="Gene3D" id="3.30.1870.10">
    <property type="entry name" value="EreA-like, domain 2"/>
    <property type="match status" value="1"/>
</dbReference>
<dbReference type="PANTHER" id="PTHR31299:SF0">
    <property type="entry name" value="ESTERASE, PUTATIVE (AFU_ORTHOLOGUE AFUA_1G05850)-RELATED"/>
    <property type="match status" value="1"/>
</dbReference>
<dbReference type="EMBL" id="AP023355">
    <property type="protein sequence ID" value="BCJ33950.1"/>
    <property type="molecule type" value="Genomic_DNA"/>
</dbReference>
<dbReference type="RefSeq" id="WP_203960751.1">
    <property type="nucleotide sequence ID" value="NZ_AP023355.1"/>
</dbReference>
<evidence type="ECO:0000313" key="1">
    <source>
        <dbReference type="EMBL" id="BCJ33950.1"/>
    </source>
</evidence>
<dbReference type="KEGG" id="atl:Athai_14530"/>
<name>A0A7R7DLX1_9ACTN</name>
<protein>
    <recommendedName>
        <fullName evidence="3">Erythromycin esterase</fullName>
    </recommendedName>
</protein>
<dbReference type="InterPro" id="IPR052036">
    <property type="entry name" value="Hydrolase/PRTase-associated"/>
</dbReference>
<dbReference type="Gene3D" id="3.40.1660.10">
    <property type="entry name" value="EreA-like (biosynthetic domain)"/>
    <property type="match status" value="1"/>
</dbReference>
<dbReference type="InterPro" id="IPR007815">
    <property type="entry name" value="Emycin_Estase"/>
</dbReference>
<dbReference type="Pfam" id="PF05139">
    <property type="entry name" value="Erythro_esteras"/>
    <property type="match status" value="1"/>
</dbReference>